<evidence type="ECO:0000256" key="2">
    <source>
        <dbReference type="ARBA" id="ARBA00022679"/>
    </source>
</evidence>
<dbReference type="PANTHER" id="PTHR44942:SF4">
    <property type="entry name" value="METHYLTRANSFERASE TYPE 11 DOMAIN-CONTAINING PROTEIN"/>
    <property type="match status" value="1"/>
</dbReference>
<dbReference type="Proteomes" id="UP000635245">
    <property type="component" value="Unassembled WGS sequence"/>
</dbReference>
<dbReference type="RefSeq" id="WP_200314303.1">
    <property type="nucleotide sequence ID" value="NZ_JAENJH010000001.1"/>
</dbReference>
<feature type="domain" description="Methyltransferase" evidence="3">
    <location>
        <begin position="40"/>
        <end position="137"/>
    </location>
</feature>
<organism evidence="4 5">
    <name type="scientific">Prauserella cavernicola</name>
    <dbReference type="NCBI Taxonomy" id="2800127"/>
    <lineage>
        <taxon>Bacteria</taxon>
        <taxon>Bacillati</taxon>
        <taxon>Actinomycetota</taxon>
        <taxon>Actinomycetes</taxon>
        <taxon>Pseudonocardiales</taxon>
        <taxon>Pseudonocardiaceae</taxon>
        <taxon>Prauserella</taxon>
    </lineage>
</organism>
<gene>
    <name evidence="4" type="ORF">JHE00_02510</name>
</gene>
<dbReference type="AlphaFoldDB" id="A0A934QNN5"/>
<evidence type="ECO:0000259" key="3">
    <source>
        <dbReference type="Pfam" id="PF13649"/>
    </source>
</evidence>
<sequence length="269" mass="28740">MDLGFRGEVVDFYHRYRRGYPPAVLDALVGAFGLGEDDVVADLGCGTGQLTLPMARRVRAVAGVDPEPAMLERARRAASDEGVSNVSWVLASDAEVPALAGLLGSRALGAVTIGQALHWMDHERLFPALAPLLRPGGGVAVVANGTPLWLQDTAWSRALRPFLEDWLGTRLVRTCGTDDESRRRYADALTRSGYAVHHTDVAYEAALSADEIVGGVYSALPVDRLPAPGERAAFAADVERVLAPCAPFTEQVQVSLLLGLVPRPPPVRA</sequence>
<accession>A0A934QNN5</accession>
<evidence type="ECO:0000256" key="1">
    <source>
        <dbReference type="ARBA" id="ARBA00022603"/>
    </source>
</evidence>
<dbReference type="InterPro" id="IPR029063">
    <property type="entry name" value="SAM-dependent_MTases_sf"/>
</dbReference>
<comment type="caution">
    <text evidence="4">The sequence shown here is derived from an EMBL/GenBank/DDBJ whole genome shotgun (WGS) entry which is preliminary data.</text>
</comment>
<evidence type="ECO:0000313" key="5">
    <source>
        <dbReference type="Proteomes" id="UP000635245"/>
    </source>
</evidence>
<dbReference type="InterPro" id="IPR041698">
    <property type="entry name" value="Methyltransf_25"/>
</dbReference>
<proteinExistence type="predicted"/>
<protein>
    <submittedName>
        <fullName evidence="4">Methyltransferase domain-containing protein</fullName>
    </submittedName>
</protein>
<dbReference type="CDD" id="cd02440">
    <property type="entry name" value="AdoMet_MTases"/>
    <property type="match status" value="1"/>
</dbReference>
<name>A0A934QNN5_9PSEU</name>
<dbReference type="SUPFAM" id="SSF53335">
    <property type="entry name" value="S-adenosyl-L-methionine-dependent methyltransferases"/>
    <property type="match status" value="1"/>
</dbReference>
<dbReference type="Pfam" id="PF13649">
    <property type="entry name" value="Methyltransf_25"/>
    <property type="match status" value="1"/>
</dbReference>
<dbReference type="PANTHER" id="PTHR44942">
    <property type="entry name" value="METHYLTRANSF_11 DOMAIN-CONTAINING PROTEIN"/>
    <property type="match status" value="1"/>
</dbReference>
<keyword evidence="2" id="KW-0808">Transferase</keyword>
<keyword evidence="5" id="KW-1185">Reference proteome</keyword>
<dbReference type="InterPro" id="IPR051052">
    <property type="entry name" value="Diverse_substrate_MTase"/>
</dbReference>
<reference evidence="4" key="1">
    <citation type="submission" date="2020-12" db="EMBL/GenBank/DDBJ databases">
        <title>Prauserella sp. ASG 168, a novel actinomycete isolated from cave rock.</title>
        <authorList>
            <person name="Suriyachadkun C."/>
        </authorList>
    </citation>
    <scope>NUCLEOTIDE SEQUENCE</scope>
    <source>
        <strain evidence="4">ASG 168</strain>
    </source>
</reference>
<dbReference type="EMBL" id="JAENJH010000001">
    <property type="protein sequence ID" value="MBK1783183.1"/>
    <property type="molecule type" value="Genomic_DNA"/>
</dbReference>
<dbReference type="Gene3D" id="3.40.50.150">
    <property type="entry name" value="Vaccinia Virus protein VP39"/>
    <property type="match status" value="1"/>
</dbReference>
<keyword evidence="1 4" id="KW-0489">Methyltransferase</keyword>
<evidence type="ECO:0000313" key="4">
    <source>
        <dbReference type="EMBL" id="MBK1783183.1"/>
    </source>
</evidence>
<dbReference type="GO" id="GO:0008168">
    <property type="term" value="F:methyltransferase activity"/>
    <property type="evidence" value="ECO:0007669"/>
    <property type="project" value="UniProtKB-KW"/>
</dbReference>
<dbReference type="GO" id="GO:0032259">
    <property type="term" value="P:methylation"/>
    <property type="evidence" value="ECO:0007669"/>
    <property type="project" value="UniProtKB-KW"/>
</dbReference>